<gene>
    <name evidence="1" type="ORF">BRAFLDRAFT_85767</name>
</gene>
<sequence length="1782" mass="196599">MTRARFKDGLELLATLVLLTVGIGDTTGQLLVKHLDGDVLTDGEYNRVELLVKADQGTISAGSYGIDFYLSTDTTLDPLSDRLLMSQDQTPEIQNGWLVDLSQLDVPVKSGDWTQRERDGICGQSDHARLIVHIHNITTEVVLDVEHAQPAKVICEGDYAALSKASVSLGPNDWLYVDTDVVLTVDVTVHNFHMEPFPAEQDNFQLEVYINEEMDPTATPFKEFKEEIISIVKNFLLNIQGQLLVKHLDGDVLTDGEYNRVELLVKADQGTISAGSYGIDFYLSTDTTLDPLSDRLLMSQDQTPEIQNSWLVDLSQLDVPVKSGDWTQRERDGICGQSDHARLIVHIHNITTEVVLDVEHAQPAKVICEGDYAALSKASVSLGPNDWLYVDTDVVLTVDVTVHNFHMEPFPAEQDNFQLEVYINEEMDPTATPFKVSTAVLWYPPEAYLPLQPGSSRSLKGVKVRVRLPANQANMQEYFMVKVVPPAGVSDDVGNDFAVDMDNRLVHSTTGTSEYQDAVVTAFSLDPPVFLANDAQVVISAEVDVTVGSSAQQVNVGEVNPSYAAKLYWSMSQEMEANTRIESGIGLVINGYHVRGGEGPVTHDIERTGTISVPADPKYCGSVYAILVADSQKALQDPDRADNIAVVPALIQCSQSDVFAVTGLTVSGPSKLWAGVKTTLTLDFRVACAKPACDISASTPTFQLEIRDILDLHVDTMSVLSQTLTPGMATPFSATIYTTAEGSNALSASDIQHYKFKFFLSQNQMLDPSEDVEVPYIMPIWMRPLLGQIVNGDDVAIVFDTSGLFIPKTGYGDFCGDVYVSILLDTYEEDPSDNVIGQYEEGSEGNNAYTTLVHMDCPPPPTEGSFLNPRLHLSGPMFHHEYKLIPAPFPVTFDITISNQGITTTQLGVSNFELRAYFSDDGDLDPAWDTAFDIDFGPDVVKKAARLDPGESMRLNGLSLTVNPQLSRPRCLQLESPHLFIEVQPEDSTLPGYLTHTVSIPLKKMCDAVDISIEDFNLNDGPEISAGTPKVFNLRTRVSAAGHAVLNRYSYHFYLSHDEMLGQDDIEIPHEPSSTDYTQLNLEISGLTYHTLQHSFGGVEGPLTIDQYYPYVGHYCGWTYLGVEVRVQEASVDDLRPYNNIQLKRIFLHCDGDGLGLSDVTFDPAPARYYAENVEVKAKLTFTVTNLMGTRDIPEVQGNEVNFHVKFYLSDDIVFDGEDEELSLDDFGLNDEHRQMMRAGLARDNSLYFRDIPVTFTPTAEMCQKTHLLFAVLRGAGLDIADAVDANNFRAIPFPCYASAPVTDISVSLFTLDSAPDPNTGQPGSFSLTVDVVLGDLEAITDNPVFGIEFYLSNDNTLDPSDLPLNYERTAAQMADLSDNITSDSTVTLDGDNLLYVQRGSRFNRHMAIPVVTSFEFTTASDSDQRFQQLSQDDEVTFSRVSGLVEIPNLACEANVDHLFVSVESDVDGEEHVEENNVAGTRISIDTDCSDPDSVDLVTTSFTLDPDPVIELGRPKGFAMSLDIMVTGSAGWLQGQMPDRLSYQLYIRKKTADPAEALSQWKRISYNRQKFPLLQEDTTETRNDLDFGDTDGFVLPIYDYLPYCGSDSVIKVVMDDSQDLDEANEGNNEQEVDVNVQSSMCTSDIKELSIVTFELADDADTINIGDTVQYNLNVAIMLGDAASLSPGTPHFGFRLIMSPEMSTSHSDAEELDPPVSYTPQQDGARQDAYSAGYHEAWSPRCLRTTSPLFLMLLLSIEREAANPQVNNYYPPGFRVGKLARLP</sequence>
<name>C3YQ22_BRAFL</name>
<dbReference type="InParanoid" id="C3YQ22"/>
<accession>C3YQ22</accession>
<protein>
    <submittedName>
        <fullName evidence="1">Uncharacterized protein</fullName>
    </submittedName>
</protein>
<evidence type="ECO:0000313" key="1">
    <source>
        <dbReference type="EMBL" id="EEN57660.1"/>
    </source>
</evidence>
<organism>
    <name type="scientific">Branchiostoma floridae</name>
    <name type="common">Florida lancelet</name>
    <name type="synonym">Amphioxus</name>
    <dbReference type="NCBI Taxonomy" id="7739"/>
    <lineage>
        <taxon>Eukaryota</taxon>
        <taxon>Metazoa</taxon>
        <taxon>Chordata</taxon>
        <taxon>Cephalochordata</taxon>
        <taxon>Leptocardii</taxon>
        <taxon>Amphioxiformes</taxon>
        <taxon>Branchiostomatidae</taxon>
        <taxon>Branchiostoma</taxon>
    </lineage>
</organism>
<reference evidence="1" key="1">
    <citation type="journal article" date="2008" name="Nature">
        <title>The amphioxus genome and the evolution of the chordate karyotype.</title>
        <authorList>
            <consortium name="US DOE Joint Genome Institute (JGI-PGF)"/>
            <person name="Putnam N.H."/>
            <person name="Butts T."/>
            <person name="Ferrier D.E.K."/>
            <person name="Furlong R.F."/>
            <person name="Hellsten U."/>
            <person name="Kawashima T."/>
            <person name="Robinson-Rechavi M."/>
            <person name="Shoguchi E."/>
            <person name="Terry A."/>
            <person name="Yu J.-K."/>
            <person name="Benito-Gutierrez E.L."/>
            <person name="Dubchak I."/>
            <person name="Garcia-Fernandez J."/>
            <person name="Gibson-Brown J.J."/>
            <person name="Grigoriev I.V."/>
            <person name="Horton A.C."/>
            <person name="de Jong P.J."/>
            <person name="Jurka J."/>
            <person name="Kapitonov V.V."/>
            <person name="Kohara Y."/>
            <person name="Kuroki Y."/>
            <person name="Lindquist E."/>
            <person name="Lucas S."/>
            <person name="Osoegawa K."/>
            <person name="Pennacchio L.A."/>
            <person name="Salamov A.A."/>
            <person name="Satou Y."/>
            <person name="Sauka-Spengler T."/>
            <person name="Schmutz J."/>
            <person name="Shin-I T."/>
            <person name="Toyoda A."/>
            <person name="Bronner-Fraser M."/>
            <person name="Fujiyama A."/>
            <person name="Holland L.Z."/>
            <person name="Holland P.W.H."/>
            <person name="Satoh N."/>
            <person name="Rokhsar D.S."/>
        </authorList>
    </citation>
    <scope>NUCLEOTIDE SEQUENCE [LARGE SCALE GENOMIC DNA]</scope>
    <source>
        <strain evidence="1">S238N-H82</strain>
        <tissue evidence="1">Testes</tissue>
    </source>
</reference>
<dbReference type="EMBL" id="GG666539">
    <property type="protein sequence ID" value="EEN57660.1"/>
    <property type="molecule type" value="Genomic_DNA"/>
</dbReference>
<proteinExistence type="predicted"/>